<evidence type="ECO:0000313" key="3">
    <source>
        <dbReference type="Proteomes" id="UP001165083"/>
    </source>
</evidence>
<protein>
    <submittedName>
        <fullName evidence="2">Unnamed protein product</fullName>
    </submittedName>
</protein>
<keyword evidence="3" id="KW-1185">Reference proteome</keyword>
<sequence>MPAMSMGLLNDLVGKGVVQLAPKRNRTPQAGRIKPFSLTRKRGPTSSAISGQMLYPSTNGNMEVSRHAIKLYEHDEVQSTAGLRSKSWESVHTRRRFASPKAEAVAAGEDRERQAEGEIPRRTPCPPRSSASDGRSATRSTVKSWSASSTTPRPTSTTSRHFHSEKDASSPSSARRCLVPPTYGIDADPRESSTTPCRNAESPTSSPRAAATATSSPPTSTSTSTNVSTSSESSAPTETSTRTSPPPPATEPWTNDGPSTS</sequence>
<feature type="region of interest" description="Disordered" evidence="1">
    <location>
        <begin position="78"/>
        <end position="261"/>
    </location>
</feature>
<gene>
    <name evidence="2" type="ORF">Plil01_001353300</name>
</gene>
<evidence type="ECO:0000256" key="1">
    <source>
        <dbReference type="SAM" id="MobiDB-lite"/>
    </source>
</evidence>
<proteinExistence type="predicted"/>
<accession>A0A9W6UFB9</accession>
<name>A0A9W6UFB9_9STRA</name>
<feature type="compositionally biased region" description="Low complexity" evidence="1">
    <location>
        <begin position="200"/>
        <end position="243"/>
    </location>
</feature>
<organism evidence="2 3">
    <name type="scientific">Phytophthora lilii</name>
    <dbReference type="NCBI Taxonomy" id="2077276"/>
    <lineage>
        <taxon>Eukaryota</taxon>
        <taxon>Sar</taxon>
        <taxon>Stramenopiles</taxon>
        <taxon>Oomycota</taxon>
        <taxon>Peronosporomycetes</taxon>
        <taxon>Peronosporales</taxon>
        <taxon>Peronosporaceae</taxon>
        <taxon>Phytophthora</taxon>
    </lineage>
</organism>
<reference evidence="2" key="1">
    <citation type="submission" date="2023-04" db="EMBL/GenBank/DDBJ databases">
        <title>Phytophthora lilii NBRC 32176.</title>
        <authorList>
            <person name="Ichikawa N."/>
            <person name="Sato H."/>
            <person name="Tonouchi N."/>
        </authorList>
    </citation>
    <scope>NUCLEOTIDE SEQUENCE</scope>
    <source>
        <strain evidence="2">NBRC 32176</strain>
    </source>
</reference>
<feature type="compositionally biased region" description="Basic and acidic residues" evidence="1">
    <location>
        <begin position="108"/>
        <end position="121"/>
    </location>
</feature>
<feature type="compositionally biased region" description="Low complexity" evidence="1">
    <location>
        <begin position="146"/>
        <end position="159"/>
    </location>
</feature>
<dbReference type="EMBL" id="BSXW01000923">
    <property type="protein sequence ID" value="GMF31657.1"/>
    <property type="molecule type" value="Genomic_DNA"/>
</dbReference>
<feature type="compositionally biased region" description="Polar residues" evidence="1">
    <location>
        <begin position="129"/>
        <end position="145"/>
    </location>
</feature>
<comment type="caution">
    <text evidence="2">The sequence shown here is derived from an EMBL/GenBank/DDBJ whole genome shotgun (WGS) entry which is preliminary data.</text>
</comment>
<dbReference type="AlphaFoldDB" id="A0A9W6UFB9"/>
<dbReference type="Proteomes" id="UP001165083">
    <property type="component" value="Unassembled WGS sequence"/>
</dbReference>
<evidence type="ECO:0000313" key="2">
    <source>
        <dbReference type="EMBL" id="GMF31657.1"/>
    </source>
</evidence>